<sequence length="185" mass="20922">MKKNKKRECSKIAGQLSEPNGCITRSKTLRDPVDQLAIEMRAKRFGLSIEDAKNPLAGTYIGRLCLQGVLTQDQYDAAQKYLEVKNDYLCAKGLPSAVYDEIPSSSDVKAREKWVEFATEQFLSMQGVIKEVQALNRQLNLHAAIQYLVIEDQTLPHLVNSLRIVLNALQKYFTQKHSKPLKNSL</sequence>
<dbReference type="EMBL" id="AGWD01000022">
    <property type="protein sequence ID" value="ENN94003.1"/>
    <property type="molecule type" value="Genomic_DNA"/>
</dbReference>
<dbReference type="PATRIC" id="fig|1094502.3.peg.1833"/>
<name>N6UVA9_BARVB</name>
<accession>N6UVA9</accession>
<dbReference type="RefSeq" id="WP_010705712.1">
    <property type="nucleotide sequence ID" value="NZ_KB915636.1"/>
</dbReference>
<protein>
    <submittedName>
        <fullName evidence="1">Uncharacterized protein</fullName>
    </submittedName>
</protein>
<dbReference type="AlphaFoldDB" id="N6UVA9"/>
<comment type="caution">
    <text evidence="1">The sequence shown here is derived from an EMBL/GenBank/DDBJ whole genome shotgun (WGS) entry which is preliminary data.</text>
</comment>
<dbReference type="HOGENOM" id="CLU_092704_0_0_5"/>
<proteinExistence type="predicted"/>
<gene>
    <name evidence="1" type="ORF">BVtw_14930</name>
</gene>
<organism evidence="1 2">
    <name type="scientific">Bartonella vinsonii subsp. berkhoffii str. Tweed</name>
    <dbReference type="NCBI Taxonomy" id="1094502"/>
    <lineage>
        <taxon>Bacteria</taxon>
        <taxon>Pseudomonadati</taxon>
        <taxon>Pseudomonadota</taxon>
        <taxon>Alphaproteobacteria</taxon>
        <taxon>Hyphomicrobiales</taxon>
        <taxon>Bartonellaceae</taxon>
        <taxon>Bartonella</taxon>
    </lineage>
</organism>
<reference evidence="1 2" key="1">
    <citation type="journal article" date="2013" name="PLoS Genet.">
        <title>A gene transfer agent and a dynamic repertoire of secretion systems hold the keys to the explosive radiation of the emerging pathogen Bartonella.</title>
        <authorList>
            <person name="Guy L."/>
            <person name="Nystedt B."/>
            <person name="Toft C."/>
            <person name="Zaremba-Niedzwiedzka K."/>
            <person name="Berglund E.C."/>
            <person name="Granberg F."/>
            <person name="Naslund K."/>
            <person name="Eriksson A.S."/>
            <person name="Andersson S.G."/>
        </authorList>
    </citation>
    <scope>NUCLEOTIDE SEQUENCE [LARGE SCALE GENOMIC DNA]</scope>
    <source>
        <strain evidence="1">Tweed</strain>
    </source>
</reference>
<evidence type="ECO:0000313" key="1">
    <source>
        <dbReference type="EMBL" id="ENN94003.1"/>
    </source>
</evidence>
<dbReference type="Proteomes" id="UP000014011">
    <property type="component" value="Unassembled WGS sequence"/>
</dbReference>
<evidence type="ECO:0000313" key="2">
    <source>
        <dbReference type="Proteomes" id="UP000014011"/>
    </source>
</evidence>